<feature type="region of interest" description="Disordered" evidence="14">
    <location>
        <begin position="797"/>
        <end position="828"/>
    </location>
</feature>
<organism evidence="16 17">
    <name type="scientific">Synaphobranchus kaupii</name>
    <name type="common">Kaup's arrowtooth eel</name>
    <dbReference type="NCBI Taxonomy" id="118154"/>
    <lineage>
        <taxon>Eukaryota</taxon>
        <taxon>Metazoa</taxon>
        <taxon>Chordata</taxon>
        <taxon>Craniata</taxon>
        <taxon>Vertebrata</taxon>
        <taxon>Euteleostomi</taxon>
        <taxon>Actinopterygii</taxon>
        <taxon>Neopterygii</taxon>
        <taxon>Teleostei</taxon>
        <taxon>Anguilliformes</taxon>
        <taxon>Synaphobranchidae</taxon>
        <taxon>Synaphobranchus</taxon>
    </lineage>
</organism>
<sequence>MVAEFAKFKSMTDYNLFMECEEEELEPWQQVDHNVQEEDMVVVADKAAVVAVPPPVDKTSPAPPVGPIAALHALISTATDISGSSSCREGKQTAVVANGTSESGHVELSQAPDPSTDPPAPVTPACPSVTMPSLVPPSVPQLQPGQQLILAPSSGLSSANLAGQSIFFTTQGFQVQNMGAGQNTLNPVGFLLNGQAVTFLSASGSQLFKPAIAQALSQQAVVQPATTSTNQQPLESITSASSSQLLKPAIAQALSQKAVVEPATTATNQQPLESITNASSSQLLNPAIAQALFQKAVVPPATTSTNQQPLKSVTSTSGSQLFKPVIAQALSQKAVVQPGSTSANQQPLKTFTVHLPATLTIRGSAPDTQTKENPASGKAVPPVSSFTLQKLAEKRPFNPEVKKLIKAVNEASPTITKQLKSLKVVKAPASGLSVAPPAKVKALPAKPLLANKMCPQCGAQYRVVEPLRGLLCLCSPEITRGLQAIGAAGASNVRPAHSPAASKTPASKTAAHKPATPKVAATACVSLSPSRAPPCPDEGDSETQGKLIMLVDDFYYGQDKGQGVLDSWEISEQAPVQFRCLRCDKRLKSNVRLMNHLRHHIELEEQSGEVDTHTNCQHCYRQFPSPFRLQCHLENVHSQYESTTKCKICEWAFESEPVFLQHMKSTHSPGEMPYVCQVCEFRSSIYTEVVNHFRTWHKDTANLLCPYCLKVFKSNGNFQHHYGRHQKKSVFHCDKCRLQFLCTKDKVEHKLNQHKSFRKPLQLQGLKPGTKVTIRAYAVENRAVGIIKTNLARKTALKSEPTDRTVTAPSTPSHNSKSGAKKQPLAKRKPMCSMQELLTKFQEEQDTLAKQSCLECTFDIPDFPRHFPTYVNCSLCHYCTCCSRAYANHMINNHVSRKTSTKYLALYKAGPRWSELACTACSFTTQVGDQMAKHLVKNPTHSSSYCTLKGPPVRGQRSLSHGGSAARALRGPDGEEAVPPTPVSTWILPLPVPMSSWEGLAEPDDNGRQQASGPGQEARAGSEGGAGAPVGEERRRQKKAMTVRQLRILLFALCRGVPRAAQHFRAPPQLIWTWLLERERGLDPEGEGGAAEVERLLEWVVSRREQQLPVAEKNLFARASGLFRHQYPGSQRPSYEWLVDFLLRWQLGIQATGTVSRPLPERTKMCAATFVESVQQLTRELLPSSAVGTLDELSVFVNFDLLARAATSREGKQVAFQLVGNGAPLCDIFLSALANGTLLPALVFPRRPVPGRIRPPKNVLLQTGPRTLSQAEQLKLWVSRVWQGGVASSEALLVMDSYRGHARADFHQALREAGTVAAVVPLGCSFRLQPLEMCVGPALRGFLEARWNQLVVEGGAKAGATPAELLQLVLDWLGEALEALRGLPELLRRSFCCSSMIPAEGEGEGDPAETQRELVRALTEVLMGPKLPNPVPFEEEQEEGEGVVRMVTEEAGEREGALDTSAESSIASPRRPALTANPQALRSIFEKESDAESFIGFEESEISAVFGQ</sequence>
<evidence type="ECO:0000256" key="5">
    <source>
        <dbReference type="ARBA" id="ARBA00022737"/>
    </source>
</evidence>
<keyword evidence="7" id="KW-0862">Zinc</keyword>
<dbReference type="InterPro" id="IPR050527">
    <property type="entry name" value="Snail/Krueppel_Znf"/>
</dbReference>
<keyword evidence="4" id="KW-0479">Metal-binding</keyword>
<keyword evidence="6 13" id="KW-0863">Zinc-finger</keyword>
<dbReference type="SMART" id="SM00355">
    <property type="entry name" value="ZnF_C2H2"/>
    <property type="match status" value="8"/>
</dbReference>
<feature type="region of interest" description="Disordered" evidence="14">
    <location>
        <begin position="997"/>
        <end position="1038"/>
    </location>
</feature>
<feature type="domain" description="C2H2-type" evidence="15">
    <location>
        <begin position="578"/>
        <end position="605"/>
    </location>
</feature>
<dbReference type="Pfam" id="PF25429">
    <property type="entry name" value="zf-POGZ"/>
    <property type="match status" value="1"/>
</dbReference>
<evidence type="ECO:0000256" key="9">
    <source>
        <dbReference type="ARBA" id="ARBA00023015"/>
    </source>
</evidence>
<keyword evidence="12" id="KW-0539">Nucleus</keyword>
<gene>
    <name evidence="16" type="ORF">SKAU_G00409360</name>
</gene>
<dbReference type="GO" id="GO:0000978">
    <property type="term" value="F:RNA polymerase II cis-regulatory region sequence-specific DNA binding"/>
    <property type="evidence" value="ECO:0007669"/>
    <property type="project" value="TreeGrafter"/>
</dbReference>
<evidence type="ECO:0000256" key="2">
    <source>
        <dbReference type="ARBA" id="ARBA00004123"/>
    </source>
</evidence>
<feature type="compositionally biased region" description="Polar residues" evidence="14">
    <location>
        <begin position="804"/>
        <end position="818"/>
    </location>
</feature>
<dbReference type="GO" id="GO:0008270">
    <property type="term" value="F:zinc ion binding"/>
    <property type="evidence" value="ECO:0007669"/>
    <property type="project" value="UniProtKB-KW"/>
</dbReference>
<dbReference type="InterPro" id="IPR059074">
    <property type="entry name" value="zf-C2H2_Z280C_D"/>
</dbReference>
<dbReference type="GO" id="GO:0005634">
    <property type="term" value="C:nucleus"/>
    <property type="evidence" value="ECO:0007669"/>
    <property type="project" value="UniProtKB-SubCell"/>
</dbReference>
<dbReference type="InterPro" id="IPR013087">
    <property type="entry name" value="Znf_C2H2_type"/>
</dbReference>
<evidence type="ECO:0000259" key="15">
    <source>
        <dbReference type="PROSITE" id="PS50157"/>
    </source>
</evidence>
<feature type="region of interest" description="Disordered" evidence="14">
    <location>
        <begin position="493"/>
        <end position="515"/>
    </location>
</feature>
<evidence type="ECO:0000313" key="17">
    <source>
        <dbReference type="Proteomes" id="UP001152622"/>
    </source>
</evidence>
<comment type="subcellular location">
    <subcellularLocation>
        <location evidence="2">Nucleus</location>
    </subcellularLocation>
</comment>
<dbReference type="EMBL" id="JAINUF010000021">
    <property type="protein sequence ID" value="KAJ8335297.1"/>
    <property type="molecule type" value="Genomic_DNA"/>
</dbReference>
<keyword evidence="3" id="KW-1017">Isopeptide bond</keyword>
<keyword evidence="8" id="KW-0832">Ubl conjugation</keyword>
<dbReference type="PANTHER" id="PTHR24388">
    <property type="entry name" value="ZINC FINGER PROTEIN"/>
    <property type="match status" value="1"/>
</dbReference>
<dbReference type="SUPFAM" id="SSF57667">
    <property type="entry name" value="beta-beta-alpha zinc fingers"/>
    <property type="match status" value="1"/>
</dbReference>
<feature type="compositionally biased region" description="Low complexity" evidence="14">
    <location>
        <begin position="495"/>
        <end position="515"/>
    </location>
</feature>
<evidence type="ECO:0000256" key="12">
    <source>
        <dbReference type="ARBA" id="ARBA00023242"/>
    </source>
</evidence>
<evidence type="ECO:0000256" key="6">
    <source>
        <dbReference type="ARBA" id="ARBA00022771"/>
    </source>
</evidence>
<evidence type="ECO:0000256" key="13">
    <source>
        <dbReference type="PROSITE-ProRule" id="PRU00042"/>
    </source>
</evidence>
<evidence type="ECO:0000256" key="4">
    <source>
        <dbReference type="ARBA" id="ARBA00022723"/>
    </source>
</evidence>
<accession>A0A9Q1ID68</accession>
<evidence type="ECO:0000256" key="10">
    <source>
        <dbReference type="ARBA" id="ARBA00023125"/>
    </source>
</evidence>
<feature type="domain" description="C2H2-type" evidence="15">
    <location>
        <begin position="614"/>
        <end position="642"/>
    </location>
</feature>
<reference evidence="16" key="1">
    <citation type="journal article" date="2023" name="Science">
        <title>Genome structures resolve the early diversification of teleost fishes.</title>
        <authorList>
            <person name="Parey E."/>
            <person name="Louis A."/>
            <person name="Montfort J."/>
            <person name="Bouchez O."/>
            <person name="Roques C."/>
            <person name="Iampietro C."/>
            <person name="Lluch J."/>
            <person name="Castinel A."/>
            <person name="Donnadieu C."/>
            <person name="Desvignes T."/>
            <person name="Floi Bucao C."/>
            <person name="Jouanno E."/>
            <person name="Wen M."/>
            <person name="Mejri S."/>
            <person name="Dirks R."/>
            <person name="Jansen H."/>
            <person name="Henkel C."/>
            <person name="Chen W.J."/>
            <person name="Zahm M."/>
            <person name="Cabau C."/>
            <person name="Klopp C."/>
            <person name="Thompson A.W."/>
            <person name="Robinson-Rechavi M."/>
            <person name="Braasch I."/>
            <person name="Lecointre G."/>
            <person name="Bobe J."/>
            <person name="Postlethwait J.H."/>
            <person name="Berthelot C."/>
            <person name="Roest Crollius H."/>
            <person name="Guiguen Y."/>
        </authorList>
    </citation>
    <scope>NUCLEOTIDE SEQUENCE</scope>
    <source>
        <strain evidence="16">WJC10195</strain>
    </source>
</reference>
<feature type="region of interest" description="Disordered" evidence="14">
    <location>
        <begin position="950"/>
        <end position="984"/>
    </location>
</feature>
<protein>
    <recommendedName>
        <fullName evidence="15">C2H2-type domain-containing protein</fullName>
    </recommendedName>
</protein>
<evidence type="ECO:0000313" key="16">
    <source>
        <dbReference type="EMBL" id="KAJ8335297.1"/>
    </source>
</evidence>
<dbReference type="Proteomes" id="UP001152622">
    <property type="component" value="Chromosome 21"/>
</dbReference>
<keyword evidence="17" id="KW-1185">Reference proteome</keyword>
<dbReference type="PROSITE" id="PS50157">
    <property type="entry name" value="ZINC_FINGER_C2H2_2"/>
    <property type="match status" value="2"/>
</dbReference>
<dbReference type="Pfam" id="PF25414">
    <property type="entry name" value="zf-C2H2_Z280C_D"/>
    <property type="match status" value="1"/>
</dbReference>
<comment type="caution">
    <text evidence="16">The sequence shown here is derived from an EMBL/GenBank/DDBJ whole genome shotgun (WGS) entry which is preliminary data.</text>
</comment>
<keyword evidence="10" id="KW-0238">DNA-binding</keyword>
<keyword evidence="9" id="KW-0805">Transcription regulation</keyword>
<keyword evidence="5" id="KW-0677">Repeat</keyword>
<dbReference type="InterPro" id="IPR036236">
    <property type="entry name" value="Znf_C2H2_sf"/>
</dbReference>
<evidence type="ECO:0000256" key="14">
    <source>
        <dbReference type="SAM" id="MobiDB-lite"/>
    </source>
</evidence>
<evidence type="ECO:0000256" key="1">
    <source>
        <dbReference type="ARBA" id="ARBA00003729"/>
    </source>
</evidence>
<keyword evidence="11" id="KW-0804">Transcription</keyword>
<evidence type="ECO:0000256" key="8">
    <source>
        <dbReference type="ARBA" id="ARBA00022843"/>
    </source>
</evidence>
<comment type="function">
    <text evidence="1">May function as a transcription factor.</text>
</comment>
<dbReference type="GO" id="GO:0000981">
    <property type="term" value="F:DNA-binding transcription factor activity, RNA polymerase II-specific"/>
    <property type="evidence" value="ECO:0007669"/>
    <property type="project" value="TreeGrafter"/>
</dbReference>
<evidence type="ECO:0000256" key="11">
    <source>
        <dbReference type="ARBA" id="ARBA00023163"/>
    </source>
</evidence>
<feature type="region of interest" description="Disordered" evidence="14">
    <location>
        <begin position="363"/>
        <end position="382"/>
    </location>
</feature>
<proteinExistence type="predicted"/>
<dbReference type="Gene3D" id="3.30.160.60">
    <property type="entry name" value="Classic Zinc Finger"/>
    <property type="match status" value="2"/>
</dbReference>
<dbReference type="InterPro" id="IPR057618">
    <property type="entry name" value="Znf_POGZ/Z280C-D-like"/>
</dbReference>
<dbReference type="OrthoDB" id="5876240at2759"/>
<dbReference type="PANTHER" id="PTHR24388:SF45">
    <property type="entry name" value="POGO TRANSPOSABLE ELEMENT DERIVED WITH ZNF DOMAIN"/>
    <property type="match status" value="1"/>
</dbReference>
<dbReference type="FunFam" id="3.30.160.60:FF:000298">
    <property type="entry name" value="zinc finger protein 280D isoform X1"/>
    <property type="match status" value="1"/>
</dbReference>
<evidence type="ECO:0000256" key="3">
    <source>
        <dbReference type="ARBA" id="ARBA00022499"/>
    </source>
</evidence>
<dbReference type="PROSITE" id="PS00028">
    <property type="entry name" value="ZINC_FINGER_C2H2_1"/>
    <property type="match status" value="5"/>
</dbReference>
<feature type="region of interest" description="Disordered" evidence="14">
    <location>
        <begin position="1451"/>
        <end position="1474"/>
    </location>
</feature>
<feature type="region of interest" description="Disordered" evidence="14">
    <location>
        <begin position="100"/>
        <end position="120"/>
    </location>
</feature>
<evidence type="ECO:0000256" key="7">
    <source>
        <dbReference type="ARBA" id="ARBA00022833"/>
    </source>
</evidence>
<name>A0A9Q1ID68_SYNKA</name>